<dbReference type="EMBL" id="FQXJ01000003">
    <property type="protein sequence ID" value="SHH38991.1"/>
    <property type="molecule type" value="Genomic_DNA"/>
</dbReference>
<reference evidence="3" key="1">
    <citation type="submission" date="2016-11" db="EMBL/GenBank/DDBJ databases">
        <authorList>
            <person name="Varghese N."/>
            <person name="Submissions S."/>
        </authorList>
    </citation>
    <scope>NUCLEOTIDE SEQUENCE [LARGE SCALE GENOMIC DNA]</scope>
    <source>
        <strain evidence="3">DSM 15449</strain>
    </source>
</reference>
<dbReference type="Gene3D" id="1.10.260.40">
    <property type="entry name" value="lambda repressor-like DNA-binding domains"/>
    <property type="match status" value="1"/>
</dbReference>
<evidence type="ECO:0000259" key="1">
    <source>
        <dbReference type="PROSITE" id="PS50943"/>
    </source>
</evidence>
<proteinExistence type="predicted"/>
<dbReference type="Pfam" id="PF01381">
    <property type="entry name" value="HTH_3"/>
    <property type="match status" value="1"/>
</dbReference>
<evidence type="ECO:0000313" key="3">
    <source>
        <dbReference type="Proteomes" id="UP000183954"/>
    </source>
</evidence>
<organism evidence="2 3">
    <name type="scientific">Desulfosporosinus lacus DSM 15449</name>
    <dbReference type="NCBI Taxonomy" id="1121420"/>
    <lineage>
        <taxon>Bacteria</taxon>
        <taxon>Bacillati</taxon>
        <taxon>Bacillota</taxon>
        <taxon>Clostridia</taxon>
        <taxon>Eubacteriales</taxon>
        <taxon>Desulfitobacteriaceae</taxon>
        <taxon>Desulfosporosinus</taxon>
    </lineage>
</organism>
<name>A0A1M5SKG3_9FIRM</name>
<dbReference type="Proteomes" id="UP000183954">
    <property type="component" value="Unassembled WGS sequence"/>
</dbReference>
<dbReference type="STRING" id="1121420.SAMN02746098_00874"/>
<dbReference type="CDD" id="cd00093">
    <property type="entry name" value="HTH_XRE"/>
    <property type="match status" value="1"/>
</dbReference>
<dbReference type="SUPFAM" id="SSF47413">
    <property type="entry name" value="lambda repressor-like DNA-binding domains"/>
    <property type="match status" value="1"/>
</dbReference>
<accession>A0A1M5SKG3</accession>
<dbReference type="PROSITE" id="PS50943">
    <property type="entry name" value="HTH_CROC1"/>
    <property type="match status" value="1"/>
</dbReference>
<sequence>MPELGKILKEIRLTKGLSAKELSHRSGVARSLISQLETGKRLSTGIDTISRLALALEVSPTVFLSSESIQASLSKSGYSGNSSINEDLLPFSLKEENQPYLRLAQKAKKTGLSPDLLEELLDIIVRFSSETPCPKDSN</sequence>
<dbReference type="OrthoDB" id="1859224at2"/>
<dbReference type="SMART" id="SM00530">
    <property type="entry name" value="HTH_XRE"/>
    <property type="match status" value="1"/>
</dbReference>
<evidence type="ECO:0000313" key="2">
    <source>
        <dbReference type="EMBL" id="SHH38991.1"/>
    </source>
</evidence>
<keyword evidence="3" id="KW-1185">Reference proteome</keyword>
<dbReference type="AlphaFoldDB" id="A0A1M5SKG3"/>
<feature type="domain" description="HTH cro/C1-type" evidence="1">
    <location>
        <begin position="8"/>
        <end position="63"/>
    </location>
</feature>
<dbReference type="GO" id="GO:0003677">
    <property type="term" value="F:DNA binding"/>
    <property type="evidence" value="ECO:0007669"/>
    <property type="project" value="InterPro"/>
</dbReference>
<dbReference type="InterPro" id="IPR001387">
    <property type="entry name" value="Cro/C1-type_HTH"/>
</dbReference>
<gene>
    <name evidence="2" type="ORF">SAMN02746098_00874</name>
</gene>
<protein>
    <submittedName>
        <fullName evidence="2">Transcriptional regulator, contains XRE-family HTH domain</fullName>
    </submittedName>
</protein>
<dbReference type="InterPro" id="IPR010982">
    <property type="entry name" value="Lambda_DNA-bd_dom_sf"/>
</dbReference>